<dbReference type="EMBL" id="JAJFZT010000001">
    <property type="protein sequence ID" value="MCC3271788.1"/>
    <property type="molecule type" value="Genomic_DNA"/>
</dbReference>
<organism evidence="2 5">
    <name type="scientific">Arthrobacter zhangbolii</name>
    <dbReference type="NCBI Taxonomy" id="2886936"/>
    <lineage>
        <taxon>Bacteria</taxon>
        <taxon>Bacillati</taxon>
        <taxon>Actinomycetota</taxon>
        <taxon>Actinomycetes</taxon>
        <taxon>Micrococcales</taxon>
        <taxon>Micrococcaceae</taxon>
        <taxon>Arthrobacter</taxon>
    </lineage>
</organism>
<evidence type="ECO:0000259" key="1">
    <source>
        <dbReference type="PROSITE" id="PS51186"/>
    </source>
</evidence>
<accession>A0A9X1M5I5</accession>
<feature type="domain" description="N-acetyltransferase" evidence="1">
    <location>
        <begin position="16"/>
        <end position="171"/>
    </location>
</feature>
<dbReference type="RefSeq" id="WP_227927985.1">
    <property type="nucleotide sequence ID" value="NZ_CP094984.1"/>
</dbReference>
<evidence type="ECO:0000313" key="4">
    <source>
        <dbReference type="Proteomes" id="UP000829758"/>
    </source>
</evidence>
<gene>
    <name evidence="2" type="ORF">LJ755_03475</name>
    <name evidence="3" type="ORF">MUK71_07220</name>
</gene>
<dbReference type="PANTHER" id="PTHR43792">
    <property type="entry name" value="GNAT FAMILY, PUTATIVE (AFU_ORTHOLOGUE AFUA_3G00765)-RELATED-RELATED"/>
    <property type="match status" value="1"/>
</dbReference>
<dbReference type="InterPro" id="IPR000182">
    <property type="entry name" value="GNAT_dom"/>
</dbReference>
<proteinExistence type="predicted"/>
<dbReference type="Proteomes" id="UP001155145">
    <property type="component" value="Unassembled WGS sequence"/>
</dbReference>
<evidence type="ECO:0000313" key="2">
    <source>
        <dbReference type="EMBL" id="MCC3271788.1"/>
    </source>
</evidence>
<dbReference type="InterPro" id="IPR051531">
    <property type="entry name" value="N-acetyltransferase"/>
</dbReference>
<name>A0A9X1M5I5_9MICC</name>
<protein>
    <submittedName>
        <fullName evidence="2">GNAT family N-acetyltransferase</fullName>
    </submittedName>
</protein>
<reference evidence="2" key="1">
    <citation type="submission" date="2021-10" db="EMBL/GenBank/DDBJ databases">
        <title>Novel species in genus Arthrobacter.</title>
        <authorList>
            <person name="Liu Y."/>
        </authorList>
    </citation>
    <scope>NUCLEOTIDE SEQUENCE</scope>
    <source>
        <strain evidence="2">Zg-Y462</strain>
        <strain evidence="4">zg-Y462</strain>
    </source>
</reference>
<dbReference type="PROSITE" id="PS51186">
    <property type="entry name" value="GNAT"/>
    <property type="match status" value="1"/>
</dbReference>
<dbReference type="SUPFAM" id="SSF55729">
    <property type="entry name" value="Acyl-CoA N-acyltransferases (Nat)"/>
    <property type="match status" value="1"/>
</dbReference>
<evidence type="ECO:0000313" key="5">
    <source>
        <dbReference type="Proteomes" id="UP001155145"/>
    </source>
</evidence>
<dbReference type="GO" id="GO:0016747">
    <property type="term" value="F:acyltransferase activity, transferring groups other than amino-acyl groups"/>
    <property type="evidence" value="ECO:0007669"/>
    <property type="project" value="InterPro"/>
</dbReference>
<dbReference type="AlphaFoldDB" id="A0A9X1M5I5"/>
<dbReference type="EMBL" id="CP094984">
    <property type="protein sequence ID" value="UON93386.1"/>
    <property type="molecule type" value="Genomic_DNA"/>
</dbReference>
<dbReference type="Gene3D" id="3.40.630.30">
    <property type="match status" value="1"/>
</dbReference>
<evidence type="ECO:0000313" key="3">
    <source>
        <dbReference type="EMBL" id="UON93386.1"/>
    </source>
</evidence>
<sequence>MPLITATPDSLQLGRFTLRILTASDWHLEQELSRDEDVIRWTLFPAYLSADNARRRVERAAAARRENLLARYALCDGDQVLGTAGISSTVHDTPEIMYALLPAGRGRGAATAAARGLSDWALAGGFPTVVLRTIVGNVQSEAVARRAGFRPIRTERQSQRRHPVEMLFWTRSRGGGPRSGITAG</sequence>
<dbReference type="Pfam" id="PF13302">
    <property type="entry name" value="Acetyltransf_3"/>
    <property type="match status" value="1"/>
</dbReference>
<keyword evidence="4" id="KW-1185">Reference proteome</keyword>
<dbReference type="Proteomes" id="UP000829758">
    <property type="component" value="Chromosome"/>
</dbReference>
<dbReference type="InterPro" id="IPR016181">
    <property type="entry name" value="Acyl_CoA_acyltransferase"/>
</dbReference>